<proteinExistence type="predicted"/>
<name>A0A9D2FWH5_9BACT</name>
<dbReference type="AlphaFoldDB" id="A0A9D2FWH5"/>
<protein>
    <submittedName>
        <fullName evidence="1">Uncharacterized protein</fullName>
    </submittedName>
</protein>
<accession>A0A9D2FWH5</accession>
<reference evidence="1" key="1">
    <citation type="journal article" date="2021" name="PeerJ">
        <title>Extensive microbial diversity within the chicken gut microbiome revealed by metagenomics and culture.</title>
        <authorList>
            <person name="Gilroy R."/>
            <person name="Ravi A."/>
            <person name="Getino M."/>
            <person name="Pursley I."/>
            <person name="Horton D.L."/>
            <person name="Alikhan N.F."/>
            <person name="Baker D."/>
            <person name="Gharbi K."/>
            <person name="Hall N."/>
            <person name="Watson M."/>
            <person name="Adriaenssens E.M."/>
            <person name="Foster-Nyarko E."/>
            <person name="Jarju S."/>
            <person name="Secka A."/>
            <person name="Antonio M."/>
            <person name="Oren A."/>
            <person name="Chaudhuri R.R."/>
            <person name="La Ragione R."/>
            <person name="Hildebrand F."/>
            <person name="Pallen M.J."/>
        </authorList>
    </citation>
    <scope>NUCLEOTIDE SEQUENCE</scope>
    <source>
        <strain evidence="1">ChiHecec3B27-8219</strain>
    </source>
</reference>
<reference evidence="1" key="2">
    <citation type="submission" date="2021-04" db="EMBL/GenBank/DDBJ databases">
        <authorList>
            <person name="Gilroy R."/>
        </authorList>
    </citation>
    <scope>NUCLEOTIDE SEQUENCE</scope>
    <source>
        <strain evidence="1">ChiHecec3B27-8219</strain>
    </source>
</reference>
<dbReference type="Proteomes" id="UP000824055">
    <property type="component" value="Unassembled WGS sequence"/>
</dbReference>
<sequence>MANKRELKQMINNVCEQLFAECMAVSLYEVKPDQETLRALLTSILLLRKDYVARISHPEPGMPQKQYYKVLLQDFKKHVNELIDQVHGLA</sequence>
<evidence type="ECO:0000313" key="2">
    <source>
        <dbReference type="Proteomes" id="UP000824055"/>
    </source>
</evidence>
<dbReference type="EMBL" id="DXBE01000020">
    <property type="protein sequence ID" value="HIZ68674.1"/>
    <property type="molecule type" value="Genomic_DNA"/>
</dbReference>
<organism evidence="1 2">
    <name type="scientific">Candidatus Prevotella avicola</name>
    <dbReference type="NCBI Taxonomy" id="2838738"/>
    <lineage>
        <taxon>Bacteria</taxon>
        <taxon>Pseudomonadati</taxon>
        <taxon>Bacteroidota</taxon>
        <taxon>Bacteroidia</taxon>
        <taxon>Bacteroidales</taxon>
        <taxon>Prevotellaceae</taxon>
        <taxon>Prevotella</taxon>
    </lineage>
</organism>
<evidence type="ECO:0000313" key="1">
    <source>
        <dbReference type="EMBL" id="HIZ68674.1"/>
    </source>
</evidence>
<comment type="caution">
    <text evidence="1">The sequence shown here is derived from an EMBL/GenBank/DDBJ whole genome shotgun (WGS) entry which is preliminary data.</text>
</comment>
<gene>
    <name evidence="1" type="ORF">H9966_02135</name>
</gene>